<accession>A0A0E9SSK9</accession>
<dbReference type="AlphaFoldDB" id="A0A0E9SSK9"/>
<sequence>MQYCVLCDKEFLGHRHSWTDVDKCRRFLKTVYHILFLIKVIQSEVNLSLMAAICMQANTLSMCQCIVAK</sequence>
<feature type="domain" description="C2H2-type" evidence="1">
    <location>
        <begin position="1"/>
        <end position="15"/>
    </location>
</feature>
<reference evidence="2" key="1">
    <citation type="submission" date="2014-11" db="EMBL/GenBank/DDBJ databases">
        <authorList>
            <person name="Amaro Gonzalez C."/>
        </authorList>
    </citation>
    <scope>NUCLEOTIDE SEQUENCE</scope>
</reference>
<dbReference type="InterPro" id="IPR013087">
    <property type="entry name" value="Znf_C2H2_type"/>
</dbReference>
<protein>
    <recommendedName>
        <fullName evidence="1">C2H2-type domain-containing protein</fullName>
    </recommendedName>
</protein>
<reference evidence="2" key="2">
    <citation type="journal article" date="2015" name="Fish Shellfish Immunol.">
        <title>Early steps in the European eel (Anguilla anguilla)-Vibrio vulnificus interaction in the gills: Role of the RtxA13 toxin.</title>
        <authorList>
            <person name="Callol A."/>
            <person name="Pajuelo D."/>
            <person name="Ebbesson L."/>
            <person name="Teles M."/>
            <person name="MacKenzie S."/>
            <person name="Amaro C."/>
        </authorList>
    </citation>
    <scope>NUCLEOTIDE SEQUENCE</scope>
</reference>
<proteinExistence type="predicted"/>
<evidence type="ECO:0000259" key="1">
    <source>
        <dbReference type="Pfam" id="PF25420"/>
    </source>
</evidence>
<evidence type="ECO:0000313" key="2">
    <source>
        <dbReference type="EMBL" id="JAH44329.1"/>
    </source>
</evidence>
<organism evidence="2">
    <name type="scientific">Anguilla anguilla</name>
    <name type="common">European freshwater eel</name>
    <name type="synonym">Muraena anguilla</name>
    <dbReference type="NCBI Taxonomy" id="7936"/>
    <lineage>
        <taxon>Eukaryota</taxon>
        <taxon>Metazoa</taxon>
        <taxon>Chordata</taxon>
        <taxon>Craniata</taxon>
        <taxon>Vertebrata</taxon>
        <taxon>Euteleostomi</taxon>
        <taxon>Actinopterygii</taxon>
        <taxon>Neopterygii</taxon>
        <taxon>Teleostei</taxon>
        <taxon>Anguilliformes</taxon>
        <taxon>Anguillidae</taxon>
        <taxon>Anguilla</taxon>
    </lineage>
</organism>
<name>A0A0E9SSK9_ANGAN</name>
<dbReference type="EMBL" id="GBXM01064248">
    <property type="protein sequence ID" value="JAH44329.1"/>
    <property type="molecule type" value="Transcribed_RNA"/>
</dbReference>
<dbReference type="Pfam" id="PF25420">
    <property type="entry name" value="zf-C2H2_ZN292"/>
    <property type="match status" value="1"/>
</dbReference>